<evidence type="ECO:0000313" key="1">
    <source>
        <dbReference type="EMBL" id="KAI9388234.1"/>
    </source>
</evidence>
<comment type="caution">
    <text evidence="1">The sequence shown here is derived from an EMBL/GenBank/DDBJ whole genome shotgun (WGS) entry which is preliminary data.</text>
</comment>
<dbReference type="Proteomes" id="UP000006729">
    <property type="component" value="Chromosome 9"/>
</dbReference>
<name>A0ACC0SG74_POPTR</name>
<reference evidence="1 2" key="1">
    <citation type="journal article" date="2006" name="Science">
        <title>The genome of black cottonwood, Populus trichocarpa (Torr. &amp; Gray).</title>
        <authorList>
            <person name="Tuskan G.A."/>
            <person name="Difazio S."/>
            <person name="Jansson S."/>
            <person name="Bohlmann J."/>
            <person name="Grigoriev I."/>
            <person name="Hellsten U."/>
            <person name="Putnam N."/>
            <person name="Ralph S."/>
            <person name="Rombauts S."/>
            <person name="Salamov A."/>
            <person name="Schein J."/>
            <person name="Sterck L."/>
            <person name="Aerts A."/>
            <person name="Bhalerao R.R."/>
            <person name="Bhalerao R.P."/>
            <person name="Blaudez D."/>
            <person name="Boerjan W."/>
            <person name="Brun A."/>
            <person name="Brunner A."/>
            <person name="Busov V."/>
            <person name="Campbell M."/>
            <person name="Carlson J."/>
            <person name="Chalot M."/>
            <person name="Chapman J."/>
            <person name="Chen G.L."/>
            <person name="Cooper D."/>
            <person name="Coutinho P.M."/>
            <person name="Couturier J."/>
            <person name="Covert S."/>
            <person name="Cronk Q."/>
            <person name="Cunningham R."/>
            <person name="Davis J."/>
            <person name="Degroeve S."/>
            <person name="Dejardin A."/>
            <person name="Depamphilis C."/>
            <person name="Detter J."/>
            <person name="Dirks B."/>
            <person name="Dubchak I."/>
            <person name="Duplessis S."/>
            <person name="Ehlting J."/>
            <person name="Ellis B."/>
            <person name="Gendler K."/>
            <person name="Goodstein D."/>
            <person name="Gribskov M."/>
            <person name="Grimwood J."/>
            <person name="Groover A."/>
            <person name="Gunter L."/>
            <person name="Hamberger B."/>
            <person name="Heinze B."/>
            <person name="Helariutta Y."/>
            <person name="Henrissat B."/>
            <person name="Holligan D."/>
            <person name="Holt R."/>
            <person name="Huang W."/>
            <person name="Islam-Faridi N."/>
            <person name="Jones S."/>
            <person name="Jones-Rhoades M."/>
            <person name="Jorgensen R."/>
            <person name="Joshi C."/>
            <person name="Kangasjarvi J."/>
            <person name="Karlsson J."/>
            <person name="Kelleher C."/>
            <person name="Kirkpatrick R."/>
            <person name="Kirst M."/>
            <person name="Kohler A."/>
            <person name="Kalluri U."/>
            <person name="Larimer F."/>
            <person name="Leebens-Mack J."/>
            <person name="Leple J.C."/>
            <person name="Locascio P."/>
            <person name="Lou Y."/>
            <person name="Lucas S."/>
            <person name="Martin F."/>
            <person name="Montanini B."/>
            <person name="Napoli C."/>
            <person name="Nelson D.R."/>
            <person name="Nelson C."/>
            <person name="Nieminen K."/>
            <person name="Nilsson O."/>
            <person name="Pereda V."/>
            <person name="Peter G."/>
            <person name="Philippe R."/>
            <person name="Pilate G."/>
            <person name="Poliakov A."/>
            <person name="Razumovskaya J."/>
            <person name="Richardson P."/>
            <person name="Rinaldi C."/>
            <person name="Ritland K."/>
            <person name="Rouze P."/>
            <person name="Ryaboy D."/>
            <person name="Schmutz J."/>
            <person name="Schrader J."/>
            <person name="Segerman B."/>
            <person name="Shin H."/>
            <person name="Siddiqui A."/>
            <person name="Sterky F."/>
            <person name="Terry A."/>
            <person name="Tsai C.J."/>
            <person name="Uberbacher E."/>
            <person name="Unneberg P."/>
            <person name="Vahala J."/>
            <person name="Wall K."/>
            <person name="Wessler S."/>
            <person name="Yang G."/>
            <person name="Yin T."/>
            <person name="Douglas C."/>
            <person name="Marra M."/>
            <person name="Sandberg G."/>
            <person name="Van de Peer Y."/>
            <person name="Rokhsar D."/>
        </authorList>
    </citation>
    <scope>NUCLEOTIDE SEQUENCE [LARGE SCALE GENOMIC DNA]</scope>
    <source>
        <strain evidence="2">cv. Nisqually</strain>
    </source>
</reference>
<protein>
    <submittedName>
        <fullName evidence="1">Uncharacterized protein</fullName>
    </submittedName>
</protein>
<keyword evidence="2" id="KW-1185">Reference proteome</keyword>
<gene>
    <name evidence="1" type="ORF">POPTR_009G033100v4</name>
</gene>
<sequence length="656" mass="75121">MVIESMEPPSFPNILQAPTLGSSSDEDTAYSSDTNDFSHVVFKYINDMLMEDDLGDKTCMLQDCLALQAAEKSLYDVLGEEHPPSSDHRPPCLAQINESADENYTPTTSVQSSVLQSFYSPESVFVVPYVHTETHSFRQFNGVTGSANKLLPYSHSVKFSSMRKASDPPEPEEEVVADRIQNNGENYSSNQTRGRRNYQYDSNDYLEEGRSKKQPSVSESTHWELLDDDFLHSIESGVHISCPLYDNSRSAAYNKFLHNEQLTASHMRMRTLANKRETDQWTQLILCAEAAGRGDQKTASAKLKQIRQHSSPFGDANQRLAHYFANGLEERLAGTGMLLSGPITQNSTTAADILKAYQLYVTICPFRKMTNLCANRTIARVADKATSVHIIDFGISYGFQWPCFMYRHSLRPGGPPKIRITGIDLPQPGFRPAERVEETGRRLKRLADRMNVPFEYNAIAQKWETIQYEDLKIARDRDEVIVVNCMYRFKNLPDDTMASNSPRDAVLKLIKRINPDVFLHGVRNGSYNAPFFVKRFREALFHYSAYFDMLEANAPREDQERLLFEREMIGRDVINVVACEGTQRIERPETYKQWQMRNLRNGFRQIPLHQSIIKRMKSIKPDYHKDFIVDEDGQWVLLGWKGKIFHAISAWKPVQE</sequence>
<evidence type="ECO:0000313" key="2">
    <source>
        <dbReference type="Proteomes" id="UP000006729"/>
    </source>
</evidence>
<accession>A0ACC0SG74</accession>
<proteinExistence type="predicted"/>
<dbReference type="EMBL" id="CM009298">
    <property type="protein sequence ID" value="KAI9388234.1"/>
    <property type="molecule type" value="Genomic_DNA"/>
</dbReference>
<organism evidence="1 2">
    <name type="scientific">Populus trichocarpa</name>
    <name type="common">Western balsam poplar</name>
    <name type="synonym">Populus balsamifera subsp. trichocarpa</name>
    <dbReference type="NCBI Taxonomy" id="3694"/>
    <lineage>
        <taxon>Eukaryota</taxon>
        <taxon>Viridiplantae</taxon>
        <taxon>Streptophyta</taxon>
        <taxon>Embryophyta</taxon>
        <taxon>Tracheophyta</taxon>
        <taxon>Spermatophyta</taxon>
        <taxon>Magnoliopsida</taxon>
        <taxon>eudicotyledons</taxon>
        <taxon>Gunneridae</taxon>
        <taxon>Pentapetalae</taxon>
        <taxon>rosids</taxon>
        <taxon>fabids</taxon>
        <taxon>Malpighiales</taxon>
        <taxon>Salicaceae</taxon>
        <taxon>Saliceae</taxon>
        <taxon>Populus</taxon>
    </lineage>
</organism>